<feature type="domain" description="HTH lysR-type" evidence="4">
    <location>
        <begin position="1"/>
        <end position="58"/>
    </location>
</feature>
<dbReference type="Pfam" id="PF00126">
    <property type="entry name" value="HTH_1"/>
    <property type="match status" value="1"/>
</dbReference>
<name>A0ABU4GIM4_9CLOT</name>
<proteinExistence type="inferred from homology"/>
<dbReference type="PROSITE" id="PS50931">
    <property type="entry name" value="HTH_LYSR"/>
    <property type="match status" value="1"/>
</dbReference>
<keyword evidence="3" id="KW-0804">Transcription</keyword>
<dbReference type="InterPro" id="IPR036388">
    <property type="entry name" value="WH-like_DNA-bd_sf"/>
</dbReference>
<dbReference type="Proteomes" id="UP001276854">
    <property type="component" value="Unassembled WGS sequence"/>
</dbReference>
<dbReference type="InterPro" id="IPR000847">
    <property type="entry name" value="LysR_HTH_N"/>
</dbReference>
<evidence type="ECO:0000259" key="4">
    <source>
        <dbReference type="PROSITE" id="PS50931"/>
    </source>
</evidence>
<comment type="similarity">
    <text evidence="1">Belongs to the LysR transcriptional regulatory family.</text>
</comment>
<keyword evidence="2" id="KW-0805">Transcription regulation</keyword>
<evidence type="ECO:0000256" key="1">
    <source>
        <dbReference type="ARBA" id="ARBA00009437"/>
    </source>
</evidence>
<protein>
    <submittedName>
        <fullName evidence="5">LysR family transcriptional regulator</fullName>
    </submittedName>
</protein>
<accession>A0ABU4GIM4</accession>
<dbReference type="RefSeq" id="WP_318062382.1">
    <property type="nucleotide sequence ID" value="NZ_JAWONS010000011.1"/>
</dbReference>
<keyword evidence="6" id="KW-1185">Reference proteome</keyword>
<dbReference type="PANTHER" id="PTHR30126">
    <property type="entry name" value="HTH-TYPE TRANSCRIPTIONAL REGULATOR"/>
    <property type="match status" value="1"/>
</dbReference>
<dbReference type="Gene3D" id="1.10.10.10">
    <property type="entry name" value="Winged helix-like DNA-binding domain superfamily/Winged helix DNA-binding domain"/>
    <property type="match status" value="1"/>
</dbReference>
<organism evidence="5 6">
    <name type="scientific">Clostridium boliviensis</name>
    <dbReference type="NCBI Taxonomy" id="318465"/>
    <lineage>
        <taxon>Bacteria</taxon>
        <taxon>Bacillati</taxon>
        <taxon>Bacillota</taxon>
        <taxon>Clostridia</taxon>
        <taxon>Eubacteriales</taxon>
        <taxon>Clostridiaceae</taxon>
        <taxon>Clostridium</taxon>
    </lineage>
</organism>
<evidence type="ECO:0000256" key="3">
    <source>
        <dbReference type="ARBA" id="ARBA00023163"/>
    </source>
</evidence>
<comment type="caution">
    <text evidence="5">The sequence shown here is derived from an EMBL/GenBank/DDBJ whole genome shotgun (WGS) entry which is preliminary data.</text>
</comment>
<evidence type="ECO:0000313" key="5">
    <source>
        <dbReference type="EMBL" id="MDW2796107.1"/>
    </source>
</evidence>
<dbReference type="SUPFAM" id="SSF53850">
    <property type="entry name" value="Periplasmic binding protein-like II"/>
    <property type="match status" value="1"/>
</dbReference>
<dbReference type="Gene3D" id="3.40.190.10">
    <property type="entry name" value="Periplasmic binding protein-like II"/>
    <property type="match status" value="2"/>
</dbReference>
<evidence type="ECO:0000256" key="2">
    <source>
        <dbReference type="ARBA" id="ARBA00023015"/>
    </source>
</evidence>
<dbReference type="EMBL" id="JAWONS010000011">
    <property type="protein sequence ID" value="MDW2796107.1"/>
    <property type="molecule type" value="Genomic_DNA"/>
</dbReference>
<evidence type="ECO:0000313" key="6">
    <source>
        <dbReference type="Proteomes" id="UP001276854"/>
    </source>
</evidence>
<dbReference type="PANTHER" id="PTHR30126:SF93">
    <property type="entry name" value="HTH LYSR-TYPE DOMAIN-CONTAINING PROTEIN"/>
    <property type="match status" value="1"/>
</dbReference>
<sequence>MELNDITIFMELYRNRSITKTAEFLHYTQSNVSTRLMRLEKEFHGTFFLRTRSGLELLPDGERFFQYVSMADQALKNLYQEFQVKNTEIHIGSTQLLSRLYFPGLYEKNSQYTMHTDSVKKLSRNFSSHIYDAIITHMEQTPEQGIFQIQNSESLLWAASSTLDAIPEEVLPVIVSRDKLCPLRHLTLQLFNQERKEKSLIEVDTLDLMISLLSATRTIALLPEELIKGEKQLKALPFLSPVTLPVYGYCRSETEAEVIKRLFQRIGQ</sequence>
<dbReference type="SUPFAM" id="SSF46785">
    <property type="entry name" value="Winged helix' DNA-binding domain"/>
    <property type="match status" value="1"/>
</dbReference>
<dbReference type="InterPro" id="IPR036390">
    <property type="entry name" value="WH_DNA-bd_sf"/>
</dbReference>
<gene>
    <name evidence="5" type="ORF">RZO55_00710</name>
</gene>
<reference evidence="5 6" key="1">
    <citation type="submission" date="2023-10" db="EMBL/GenBank/DDBJ databases">
        <title>A novel Glycoside Hydrolase 43-Like Enzyme from Clostrdium boliviensis is an Endo-xylanase, and a Candidate for Xylooligosaccharides Production from Different Xylan Substrates.</title>
        <authorList>
            <person name="Alvarez M.T."/>
            <person name="Rocabado-Villegas L.R."/>
            <person name="Salas-Veizaga D.M."/>
            <person name="Linares-Pasten J.A."/>
            <person name="Gudmundsdottir E.E."/>
            <person name="Hreggvidsson G.O."/>
            <person name="Adlercreutz P."/>
            <person name="Nordberg Karlsson E."/>
        </authorList>
    </citation>
    <scope>NUCLEOTIDE SEQUENCE [LARGE SCALE GENOMIC DNA]</scope>
    <source>
        <strain evidence="5 6">E-1</strain>
    </source>
</reference>